<dbReference type="InterPro" id="IPR025564">
    <property type="entry name" value="CAAD_dom"/>
</dbReference>
<dbReference type="InterPro" id="IPR033344">
    <property type="entry name" value="CURT1"/>
</dbReference>
<proteinExistence type="predicted"/>
<evidence type="ECO:0000259" key="3">
    <source>
        <dbReference type="Pfam" id="PF14159"/>
    </source>
</evidence>
<evidence type="ECO:0000313" key="5">
    <source>
        <dbReference type="Proteomes" id="UP001161247"/>
    </source>
</evidence>
<gene>
    <name evidence="4" type="ORF">OLC1_LOCUS20989</name>
</gene>
<dbReference type="PANTHER" id="PTHR33222">
    <property type="match status" value="1"/>
</dbReference>
<organism evidence="4 5">
    <name type="scientific">Oldenlandia corymbosa var. corymbosa</name>
    <dbReference type="NCBI Taxonomy" id="529605"/>
    <lineage>
        <taxon>Eukaryota</taxon>
        <taxon>Viridiplantae</taxon>
        <taxon>Streptophyta</taxon>
        <taxon>Embryophyta</taxon>
        <taxon>Tracheophyta</taxon>
        <taxon>Spermatophyta</taxon>
        <taxon>Magnoliopsida</taxon>
        <taxon>eudicotyledons</taxon>
        <taxon>Gunneridae</taxon>
        <taxon>Pentapetalae</taxon>
        <taxon>asterids</taxon>
        <taxon>lamiids</taxon>
        <taxon>Gentianales</taxon>
        <taxon>Rubiaceae</taxon>
        <taxon>Rubioideae</taxon>
        <taxon>Spermacoceae</taxon>
        <taxon>Hedyotis-Oldenlandia complex</taxon>
        <taxon>Oldenlandia</taxon>
    </lineage>
</organism>
<dbReference type="EMBL" id="OX459124">
    <property type="protein sequence ID" value="CAI9114147.1"/>
    <property type="molecule type" value="Genomic_DNA"/>
</dbReference>
<feature type="domain" description="Cyanobacterial aminoacyl-tRNA synthetase CAAD" evidence="3">
    <location>
        <begin position="64"/>
        <end position="147"/>
    </location>
</feature>
<name>A0AAV1E228_OLDCO</name>
<feature type="transmembrane region" description="Helical" evidence="2">
    <location>
        <begin position="105"/>
        <end position="126"/>
    </location>
</feature>
<dbReference type="Pfam" id="PF14159">
    <property type="entry name" value="CAAD"/>
    <property type="match status" value="1"/>
</dbReference>
<dbReference type="PANTHER" id="PTHR33222:SF3">
    <property type="entry name" value="PROTEIN CURVATURE THYLAKOID 1C, CHLOROPLASTIC"/>
    <property type="match status" value="1"/>
</dbReference>
<accession>A0AAV1E228</accession>
<keyword evidence="2" id="KW-0472">Membrane</keyword>
<sequence length="148" mass="16282">MASILAKLPTPPIVTINGKQPFLSHTLQNVTMSGFSERHGRFSLSVKASQNTSESSTSLSFGQSTQSFWDSPEDKIALIGLGFAAVVGIWAATNLVAAIDKLPVIPSAFELVGILYSAWFVYRYLLFRPDREELFRFIKKSIANILGQ</sequence>
<keyword evidence="2" id="KW-0812">Transmembrane</keyword>
<dbReference type="AlphaFoldDB" id="A0AAV1E228"/>
<dbReference type="GO" id="GO:0009535">
    <property type="term" value="C:chloroplast thylakoid membrane"/>
    <property type="evidence" value="ECO:0007669"/>
    <property type="project" value="TreeGrafter"/>
</dbReference>
<feature type="transmembrane region" description="Helical" evidence="2">
    <location>
        <begin position="76"/>
        <end position="99"/>
    </location>
</feature>
<keyword evidence="2" id="KW-1133">Transmembrane helix</keyword>
<evidence type="ECO:0000313" key="4">
    <source>
        <dbReference type="EMBL" id="CAI9114147.1"/>
    </source>
</evidence>
<protein>
    <submittedName>
        <fullName evidence="4">OLC1v1014802C1</fullName>
    </submittedName>
</protein>
<evidence type="ECO:0000256" key="1">
    <source>
        <dbReference type="ARBA" id="ARBA00004141"/>
    </source>
</evidence>
<comment type="subcellular location">
    <subcellularLocation>
        <location evidence="1">Membrane</location>
        <topology evidence="1">Multi-pass membrane protein</topology>
    </subcellularLocation>
</comment>
<evidence type="ECO:0000256" key="2">
    <source>
        <dbReference type="SAM" id="Phobius"/>
    </source>
</evidence>
<dbReference type="Proteomes" id="UP001161247">
    <property type="component" value="Chromosome 7"/>
</dbReference>
<keyword evidence="5" id="KW-1185">Reference proteome</keyword>
<reference evidence="4" key="1">
    <citation type="submission" date="2023-03" db="EMBL/GenBank/DDBJ databases">
        <authorList>
            <person name="Julca I."/>
        </authorList>
    </citation>
    <scope>NUCLEOTIDE SEQUENCE</scope>
</reference>